<dbReference type="GO" id="GO:0007018">
    <property type="term" value="P:microtubule-based movement"/>
    <property type="evidence" value="ECO:0007669"/>
    <property type="project" value="InterPro"/>
</dbReference>
<dbReference type="GO" id="GO:0051959">
    <property type="term" value="F:dynein light intermediate chain binding"/>
    <property type="evidence" value="ECO:0007669"/>
    <property type="project" value="InterPro"/>
</dbReference>
<accession>A0A0N4UYI7</accession>
<dbReference type="GO" id="GO:0005874">
    <property type="term" value="C:microtubule"/>
    <property type="evidence" value="ECO:0007669"/>
    <property type="project" value="UniProtKB-KW"/>
</dbReference>
<dbReference type="OrthoDB" id="5593012at2759"/>
<organism evidence="16">
    <name type="scientific">Enterobius vermicularis</name>
    <name type="common">Human pinworm</name>
    <dbReference type="NCBI Taxonomy" id="51028"/>
    <lineage>
        <taxon>Eukaryota</taxon>
        <taxon>Metazoa</taxon>
        <taxon>Ecdysozoa</taxon>
        <taxon>Nematoda</taxon>
        <taxon>Chromadorea</taxon>
        <taxon>Rhabditida</taxon>
        <taxon>Spirurina</taxon>
        <taxon>Oxyuridomorpha</taxon>
        <taxon>Oxyuroidea</taxon>
        <taxon>Oxyuridae</taxon>
        <taxon>Enterobius</taxon>
    </lineage>
</organism>
<keyword evidence="4" id="KW-0493">Microtubule</keyword>
<evidence type="ECO:0000256" key="11">
    <source>
        <dbReference type="SAM" id="Coils"/>
    </source>
</evidence>
<evidence type="ECO:0000256" key="8">
    <source>
        <dbReference type="ARBA" id="ARBA00023054"/>
    </source>
</evidence>
<evidence type="ECO:0000256" key="5">
    <source>
        <dbReference type="ARBA" id="ARBA00022741"/>
    </source>
</evidence>
<comment type="similarity">
    <text evidence="2">Belongs to the dynein heavy chain family.</text>
</comment>
<dbReference type="STRING" id="51028.A0A0N4UYI7"/>
<evidence type="ECO:0000259" key="12">
    <source>
        <dbReference type="Pfam" id="PF08393"/>
    </source>
</evidence>
<dbReference type="Pfam" id="PF08393">
    <property type="entry name" value="DHC_N2"/>
    <property type="match status" value="1"/>
</dbReference>
<dbReference type="InterPro" id="IPR027417">
    <property type="entry name" value="P-loop_NTPase"/>
</dbReference>
<dbReference type="InterPro" id="IPR035699">
    <property type="entry name" value="AAA_6"/>
</dbReference>
<evidence type="ECO:0000256" key="10">
    <source>
        <dbReference type="ARBA" id="ARBA00023212"/>
    </source>
</evidence>
<feature type="domain" description="Dynein heavy chain hydrolytic ATP-binding dynein motor region" evidence="13">
    <location>
        <begin position="1151"/>
        <end position="1480"/>
    </location>
</feature>
<dbReference type="InterPro" id="IPR013602">
    <property type="entry name" value="Dynein_heavy_linker"/>
</dbReference>
<protein>
    <submittedName>
        <fullName evidence="16">DHC_N2 domain-containing protein</fullName>
    </submittedName>
</protein>
<dbReference type="Pfam" id="PF12774">
    <property type="entry name" value="AAA_6"/>
    <property type="match status" value="1"/>
</dbReference>
<evidence type="ECO:0000256" key="3">
    <source>
        <dbReference type="ARBA" id="ARBA00022490"/>
    </source>
</evidence>
<dbReference type="FunFam" id="3.40.50.300:FF:000071">
    <property type="entry name" value="Cytoplasmic dynein heavy chain 1"/>
    <property type="match status" value="1"/>
</dbReference>
<dbReference type="InterPro" id="IPR026983">
    <property type="entry name" value="DHC"/>
</dbReference>
<comment type="subcellular location">
    <subcellularLocation>
        <location evidence="1">Cytoplasm</location>
        <location evidence="1">Cytoskeleton</location>
    </subcellularLocation>
</comment>
<keyword evidence="6" id="KW-0067">ATP-binding</keyword>
<dbReference type="Gene3D" id="1.20.58.1120">
    <property type="match status" value="1"/>
</dbReference>
<evidence type="ECO:0000256" key="4">
    <source>
        <dbReference type="ARBA" id="ARBA00022701"/>
    </source>
</evidence>
<reference evidence="16" key="1">
    <citation type="submission" date="2016-04" db="UniProtKB">
        <authorList>
            <consortium name="WormBaseParasite"/>
        </authorList>
    </citation>
    <scope>IDENTIFICATION</scope>
</reference>
<dbReference type="InterPro" id="IPR042228">
    <property type="entry name" value="Dynein_linker_3"/>
</dbReference>
<dbReference type="Proteomes" id="UP000274131">
    <property type="component" value="Unassembled WGS sequence"/>
</dbReference>
<evidence type="ECO:0000256" key="7">
    <source>
        <dbReference type="ARBA" id="ARBA00023017"/>
    </source>
</evidence>
<proteinExistence type="inferred from homology"/>
<evidence type="ECO:0000256" key="1">
    <source>
        <dbReference type="ARBA" id="ARBA00004245"/>
    </source>
</evidence>
<evidence type="ECO:0000313" key="15">
    <source>
        <dbReference type="Proteomes" id="UP000274131"/>
    </source>
</evidence>
<keyword evidence="15" id="KW-1185">Reference proteome</keyword>
<keyword evidence="8 11" id="KW-0175">Coiled coil</keyword>
<evidence type="ECO:0000313" key="14">
    <source>
        <dbReference type="EMBL" id="VDD87207.1"/>
    </source>
</evidence>
<dbReference type="PANTHER" id="PTHR45703:SF22">
    <property type="entry name" value="DYNEIN CYTOPLASMIC 2 HEAVY CHAIN 1"/>
    <property type="match status" value="1"/>
</dbReference>
<name>A0A0N4UYI7_ENTVE</name>
<dbReference type="Gene3D" id="1.20.140.100">
    <property type="entry name" value="Dynein heavy chain, N-terminal domain 2"/>
    <property type="match status" value="1"/>
</dbReference>
<dbReference type="WBParaSite" id="EVEC_0000264201-mRNA-1">
    <property type="protein sequence ID" value="EVEC_0000264201-mRNA-1"/>
    <property type="gene ID" value="EVEC_0000264201"/>
</dbReference>
<feature type="coiled-coil region" evidence="11">
    <location>
        <begin position="353"/>
        <end position="380"/>
    </location>
</feature>
<dbReference type="SUPFAM" id="SSF52540">
    <property type="entry name" value="P-loop containing nucleoside triphosphate hydrolases"/>
    <property type="match status" value="2"/>
</dbReference>
<keyword evidence="7" id="KW-0243">Dynein</keyword>
<dbReference type="GO" id="GO:0030286">
    <property type="term" value="C:dynein complex"/>
    <property type="evidence" value="ECO:0007669"/>
    <property type="project" value="UniProtKB-KW"/>
</dbReference>
<keyword evidence="10" id="KW-0206">Cytoskeleton</keyword>
<evidence type="ECO:0000313" key="16">
    <source>
        <dbReference type="WBParaSite" id="EVEC_0000264201-mRNA-1"/>
    </source>
</evidence>
<keyword evidence="9" id="KW-0505">Motor protein</keyword>
<keyword evidence="3" id="KW-0963">Cytoplasm</keyword>
<dbReference type="Gene3D" id="1.10.8.710">
    <property type="match status" value="1"/>
</dbReference>
<dbReference type="Gene3D" id="3.20.180.20">
    <property type="entry name" value="Dynein heavy chain, N-terminal domain 2"/>
    <property type="match status" value="1"/>
</dbReference>
<dbReference type="PANTHER" id="PTHR45703">
    <property type="entry name" value="DYNEIN HEAVY CHAIN"/>
    <property type="match status" value="1"/>
</dbReference>
<evidence type="ECO:0000259" key="13">
    <source>
        <dbReference type="Pfam" id="PF12774"/>
    </source>
</evidence>
<dbReference type="GO" id="GO:0005524">
    <property type="term" value="F:ATP binding"/>
    <property type="evidence" value="ECO:0007669"/>
    <property type="project" value="UniProtKB-KW"/>
</dbReference>
<dbReference type="FunFam" id="3.20.180.20:FF:000002">
    <property type="entry name" value="Cytoplasmic dynein heavy chain 1"/>
    <property type="match status" value="1"/>
</dbReference>
<dbReference type="InterPro" id="IPR042222">
    <property type="entry name" value="Dynein_2_N"/>
</dbReference>
<sequence length="1651" mass="190148">MSSSSNTTLSLLRLNGRGCRSSWAESPLKGAAVASFDQYTSTRSFRRSVFLFEKLQYPSIPRRLHEPFVHSGKNRKEVASYPVLAVIDLKFVAGPDLRAMTAKTFNFEKFYREDFQIAHFYNTIEQQMLPSQQAMMLEDALAFERLIIPEKRGKRSISSVTWDDPKKLEAMLRKAHFEITAMVLKLMDTDLFKEMTKWKDVLVDMRTKIAEQEQYGGNKRNMRPWLLYWDKQLYKALRIQYQWGIESLHVQIPTIQAQLVFKERRIQLRPPIEEIRAKYYHELKRFLTIPYKFRGVQDTEQVNKMFAKLGETNVARFYNLYEKAEQLFLKLSTIGINFEEWIVLEEIDLEALIEEKFTKAEDWENQIKALKGKGRDAEKLPSEVKLECIVVSTQPIRAAIDDMLQRLYDTLVWTLRYSTSVQVQVLSRFLTEAIAILSSRPQSMEDVAKVNQKHFEFANASRKMHNLLETVQEKNSLLRSIAGSGNEQLPHVIQDWEKFELMFDSHQLMIKDQVGYLRAEIKKKTKALSDESEKLVARWNHFKPKPERLGEDPKAMVEAVEVIKENRILFNDLWERIQTLRSECIELNMDEPLFPTLEVMNSDLENFEQVWLLYEQFSNDIAMLGREEWVVFRTKIYVFDELLMTWKERLRKLPPSGITVKIDKEIDNYMGSTAASSGLKCCRDEALTADHWAEIFRLLNLPKGITFKNLKFYDLLSAHLNISENAETLKNISSRARSETTIREAIQELELWAAQAEFSMTDYKCTDGRTLKIIKDWKDAINSVAICLRLLLFSSPIVVKDNRALLQSLKSSSYYAQFSEKTSVWETRLMNVEQYVEQMNEIQRKWVYLEPIFSRDSVPSETSRFARVDVEFRSILEEIVRDTRLVSLCSRNSLQYRLDQITEQLSRCHRALNSFLEEKRDAFPRFYFIGDDDLLEILGQSTNPNVIQTHLKKLFQGINKVVFNESNEVITAVMSADGEVVELKDCVKVLQNVEIPILLKFYFETVLKEWLQDLVDSVKTTLKALVLECLSETELALSRYPTQVLCLVEQIKFCHNCENCLGNQEKLNAYRRALDTDLNVYNRMQAKKKTYETKLKSLILDKIHQISIVDEILKVDANVINAWIWQKQLRFYRESKSGNVVVRQLSFEFAYTYEYQGNPSGIVRTPLTDKCYLNLTQAMGMGLGGNPYGPAGTGKTESVKALGGMFGRQVLVFNCDEGIDSKSMNRIFTGLVQCGAWGCLDEFNRLQKAVLSAVSTQIQAIQDAIRTQNGKCILNGKEVAVNVNSAIFITMNPVSKGYGGRQELPNNLKQLFRPVVMTAPDHQMIVEMLLYSKGFKDADQMAKKLTTVFRLSREMLSMQHHYDWGLRAVRAVLQSCDEVIMSSDVSSLARIVVHALSLNTQSKLTFADSIRFNALVRDIFPELGDQSSEISELYEILPKCIEEMKLEVLDSQVKKVVELYEQLRQRMGVVIIGPSGAGKSTIWKILHKTLEVSGRTITLFTFNPKSMPRKKLLGHMDSDTREWFDGVITSAIRLAVKDSSKLAWIVCDGDIDPEWIEALNSVLDDNKILTMPSGERIQIGKNVNFLFETDSLKSASPATISRMGVLYVSEEIVSTECLVNCWLKNNNQSTGDLSVWVKNHLYRLTVTILLL</sequence>
<dbReference type="GO" id="GO:0045505">
    <property type="term" value="F:dynein intermediate chain binding"/>
    <property type="evidence" value="ECO:0007669"/>
    <property type="project" value="InterPro"/>
</dbReference>
<dbReference type="InterPro" id="IPR043157">
    <property type="entry name" value="Dynein_AAA1S"/>
</dbReference>
<gene>
    <name evidence="14" type="ORF">EVEC_LOCUS2350</name>
</gene>
<reference evidence="14 15" key="2">
    <citation type="submission" date="2018-10" db="EMBL/GenBank/DDBJ databases">
        <authorList>
            <consortium name="Pathogen Informatics"/>
        </authorList>
    </citation>
    <scope>NUCLEOTIDE SEQUENCE [LARGE SCALE GENOMIC DNA]</scope>
</reference>
<dbReference type="EMBL" id="UXUI01007364">
    <property type="protein sequence ID" value="VDD87207.1"/>
    <property type="molecule type" value="Genomic_DNA"/>
</dbReference>
<evidence type="ECO:0000256" key="6">
    <source>
        <dbReference type="ARBA" id="ARBA00022840"/>
    </source>
</evidence>
<evidence type="ECO:0000256" key="2">
    <source>
        <dbReference type="ARBA" id="ARBA00008887"/>
    </source>
</evidence>
<keyword evidence="5" id="KW-0547">Nucleotide-binding</keyword>
<dbReference type="Gene3D" id="3.40.50.300">
    <property type="entry name" value="P-loop containing nucleotide triphosphate hydrolases"/>
    <property type="match status" value="2"/>
</dbReference>
<evidence type="ECO:0000256" key="9">
    <source>
        <dbReference type="ARBA" id="ARBA00023175"/>
    </source>
</evidence>
<feature type="domain" description="Dynein heavy chain linker" evidence="12">
    <location>
        <begin position="597"/>
        <end position="1028"/>
    </location>
</feature>